<proteinExistence type="predicted"/>
<dbReference type="Pfam" id="PF07992">
    <property type="entry name" value="Pyr_redox_2"/>
    <property type="match status" value="1"/>
</dbReference>
<dbReference type="Proteomes" id="UP000294508">
    <property type="component" value="Unassembled WGS sequence"/>
</dbReference>
<comment type="caution">
    <text evidence="5">The sequence shown here is derived from an EMBL/GenBank/DDBJ whole genome shotgun (WGS) entry which is preliminary data.</text>
</comment>
<dbReference type="InterPro" id="IPR023753">
    <property type="entry name" value="FAD/NAD-binding_dom"/>
</dbReference>
<protein>
    <submittedName>
        <fullName evidence="5">Thioredoxin reductase (NADPH)</fullName>
    </submittedName>
</protein>
<organism evidence="5 6">
    <name type="scientific">Kribbella steppae</name>
    <dbReference type="NCBI Taxonomy" id="2512223"/>
    <lineage>
        <taxon>Bacteria</taxon>
        <taxon>Bacillati</taxon>
        <taxon>Actinomycetota</taxon>
        <taxon>Actinomycetes</taxon>
        <taxon>Propionibacteriales</taxon>
        <taxon>Kribbellaceae</taxon>
        <taxon>Kribbella</taxon>
    </lineage>
</organism>
<dbReference type="PRINTS" id="PR00469">
    <property type="entry name" value="PNDRDTASEII"/>
</dbReference>
<evidence type="ECO:0000313" key="5">
    <source>
        <dbReference type="EMBL" id="TCO19674.1"/>
    </source>
</evidence>
<dbReference type="GO" id="GO:0004791">
    <property type="term" value="F:thioredoxin-disulfide reductase (NADPH) activity"/>
    <property type="evidence" value="ECO:0007669"/>
    <property type="project" value="UniProtKB-EC"/>
</dbReference>
<dbReference type="RefSeq" id="WP_132213150.1">
    <property type="nucleotide sequence ID" value="NZ_SLWN01000013.1"/>
</dbReference>
<dbReference type="OrthoDB" id="109585at2"/>
<dbReference type="PRINTS" id="PR00368">
    <property type="entry name" value="FADPNR"/>
</dbReference>
<gene>
    <name evidence="5" type="ORF">EV652_11373</name>
</gene>
<keyword evidence="6" id="KW-1185">Reference proteome</keyword>
<evidence type="ECO:0000256" key="2">
    <source>
        <dbReference type="ARBA" id="ARBA00023002"/>
    </source>
</evidence>
<reference evidence="5 6" key="1">
    <citation type="journal article" date="2015" name="Stand. Genomic Sci.">
        <title>Genomic Encyclopedia of Bacterial and Archaeal Type Strains, Phase III: the genomes of soil and plant-associated and newly described type strains.</title>
        <authorList>
            <person name="Whitman W.B."/>
            <person name="Woyke T."/>
            <person name="Klenk H.P."/>
            <person name="Zhou Y."/>
            <person name="Lilburn T.G."/>
            <person name="Beck B.J."/>
            <person name="De Vos P."/>
            <person name="Vandamme P."/>
            <person name="Eisen J.A."/>
            <person name="Garrity G."/>
            <person name="Hugenholtz P."/>
            <person name="Kyrpides N.C."/>
        </authorList>
    </citation>
    <scope>NUCLEOTIDE SEQUENCE [LARGE SCALE GENOMIC DNA]</scope>
    <source>
        <strain evidence="5 6">VKM Ac-2572</strain>
    </source>
</reference>
<evidence type="ECO:0000259" key="4">
    <source>
        <dbReference type="Pfam" id="PF07992"/>
    </source>
</evidence>
<sequence length="423" mass="45186">MSTVTSGPASLVRVFGRPMDPASYVLRDFLSRSVAQYTWTELATDHDCLRALGVPLDGVELPVVQLPGGERLEAPDPETLAKHLGWVVRPSTDVYDLSIYGAGPAGLSAAVYAASEGLRVAVIERNAVGGQAGSSSLIENYLGFPTGISGAELAERARQQAVRFGAELLQMRAGLEGAFTDGLLRVNLSDGSVMASRSNICATGVRWRRLGLDDEEKFFGAGLYYGSGIGEAPQCAGQQVVVVGGANSAGQTTMNLSQYAEKVTLLVRGPELSRTMSAYLVDRIAAQPNVEVWTGTTIRRLVGDREIMAIDLQIGDRATVEVPATRVFVCIGGEANTEWAENSDLILDEHGLFLTGNDLSPAMLEGTWWLDRRPFDLETNVPGFFAIGDVRKGSIKRVASAVGEGALAVSYVHRFLAETNSST</sequence>
<dbReference type="InterPro" id="IPR036188">
    <property type="entry name" value="FAD/NAD-bd_sf"/>
</dbReference>
<keyword evidence="2" id="KW-0560">Oxidoreductase</keyword>
<dbReference type="AlphaFoldDB" id="A0A4R2H3E7"/>
<evidence type="ECO:0000313" key="6">
    <source>
        <dbReference type="Proteomes" id="UP000294508"/>
    </source>
</evidence>
<name>A0A4R2H3E7_9ACTN</name>
<comment type="catalytic activity">
    <reaction evidence="3">
        <text>[thioredoxin]-dithiol + NADP(+) = [thioredoxin]-disulfide + NADPH + H(+)</text>
        <dbReference type="Rhea" id="RHEA:20345"/>
        <dbReference type="Rhea" id="RHEA-COMP:10698"/>
        <dbReference type="Rhea" id="RHEA-COMP:10700"/>
        <dbReference type="ChEBI" id="CHEBI:15378"/>
        <dbReference type="ChEBI" id="CHEBI:29950"/>
        <dbReference type="ChEBI" id="CHEBI:50058"/>
        <dbReference type="ChEBI" id="CHEBI:57783"/>
        <dbReference type="ChEBI" id="CHEBI:58349"/>
        <dbReference type="EC" id="1.8.1.9"/>
    </reaction>
</comment>
<dbReference type="PANTHER" id="PTHR48105">
    <property type="entry name" value="THIOREDOXIN REDUCTASE 1-RELATED-RELATED"/>
    <property type="match status" value="1"/>
</dbReference>
<evidence type="ECO:0000256" key="1">
    <source>
        <dbReference type="ARBA" id="ARBA00022630"/>
    </source>
</evidence>
<dbReference type="Gene3D" id="3.50.50.60">
    <property type="entry name" value="FAD/NAD(P)-binding domain"/>
    <property type="match status" value="2"/>
</dbReference>
<evidence type="ECO:0000256" key="3">
    <source>
        <dbReference type="ARBA" id="ARBA00048132"/>
    </source>
</evidence>
<dbReference type="SUPFAM" id="SSF51905">
    <property type="entry name" value="FAD/NAD(P)-binding domain"/>
    <property type="match status" value="1"/>
</dbReference>
<dbReference type="InterPro" id="IPR050097">
    <property type="entry name" value="Ferredoxin-NADP_redctase_2"/>
</dbReference>
<accession>A0A4R2H3E7</accession>
<feature type="domain" description="FAD/NAD(P)-binding" evidence="4">
    <location>
        <begin position="96"/>
        <end position="405"/>
    </location>
</feature>
<dbReference type="EMBL" id="SLWN01000013">
    <property type="protein sequence ID" value="TCO19674.1"/>
    <property type="molecule type" value="Genomic_DNA"/>
</dbReference>
<keyword evidence="1" id="KW-0285">Flavoprotein</keyword>